<organism evidence="2 3">
    <name type="scientific">Enteroscipio rubneri</name>
    <dbReference type="NCBI Taxonomy" id="2070686"/>
    <lineage>
        <taxon>Bacteria</taxon>
        <taxon>Bacillati</taxon>
        <taxon>Actinomycetota</taxon>
        <taxon>Coriobacteriia</taxon>
        <taxon>Eggerthellales</taxon>
        <taxon>Eggerthellaceae</taxon>
        <taxon>Enteroscipio</taxon>
    </lineage>
</organism>
<accession>A0A2K2UA98</accession>
<evidence type="ECO:0000313" key="2">
    <source>
        <dbReference type="EMBL" id="PNV67245.1"/>
    </source>
</evidence>
<protein>
    <submittedName>
        <fullName evidence="2">Uncharacterized protein</fullName>
    </submittedName>
</protein>
<dbReference type="AlphaFoldDB" id="A0A2K2UA98"/>
<keyword evidence="3" id="KW-1185">Reference proteome</keyword>
<name>A0A2K2UA98_9ACTN</name>
<reference evidence="3" key="1">
    <citation type="submission" date="2018-01" db="EMBL/GenBank/DDBJ databases">
        <title>Rubneribacter badeniensis gen. nov., sp. nov., and Colonibacter rubneri, gen. nov., sp. nov., WGS of new members of the Eggerthellaceae.</title>
        <authorList>
            <person name="Danylec N."/>
            <person name="Stoll D.A."/>
            <person name="Doetsch A."/>
            <person name="Kulling S.E."/>
            <person name="Huch M."/>
        </authorList>
    </citation>
    <scope>NUCLEOTIDE SEQUENCE [LARGE SCALE GENOMIC DNA]</scope>
    <source>
        <strain evidence="3">ResAG-96</strain>
    </source>
</reference>
<feature type="compositionally biased region" description="Basic and acidic residues" evidence="1">
    <location>
        <begin position="40"/>
        <end position="50"/>
    </location>
</feature>
<proteinExistence type="predicted"/>
<evidence type="ECO:0000313" key="3">
    <source>
        <dbReference type="Proteomes" id="UP000236197"/>
    </source>
</evidence>
<sequence>MAVRRVRERQGAKGAFGEQARAGAGDAEHEEAWGAFGKQARAEESGDARKHGGAGSGSAGERMFHVKHFASWRRRAPSIVRKCRVCETWQAAGRCRKTQGRRA</sequence>
<gene>
    <name evidence="2" type="ORF">C2L71_09235</name>
</gene>
<feature type="region of interest" description="Disordered" evidence="1">
    <location>
        <begin position="1"/>
        <end position="62"/>
    </location>
</feature>
<dbReference type="Proteomes" id="UP000236197">
    <property type="component" value="Unassembled WGS sequence"/>
</dbReference>
<dbReference type="EMBL" id="PPEK01000011">
    <property type="protein sequence ID" value="PNV67245.1"/>
    <property type="molecule type" value="Genomic_DNA"/>
</dbReference>
<comment type="caution">
    <text evidence="2">The sequence shown here is derived from an EMBL/GenBank/DDBJ whole genome shotgun (WGS) entry which is preliminary data.</text>
</comment>
<evidence type="ECO:0000256" key="1">
    <source>
        <dbReference type="SAM" id="MobiDB-lite"/>
    </source>
</evidence>